<keyword evidence="3" id="KW-1185">Reference proteome</keyword>
<proteinExistence type="predicted"/>
<feature type="region of interest" description="Disordered" evidence="1">
    <location>
        <begin position="1"/>
        <end position="59"/>
    </location>
</feature>
<dbReference type="EMBL" id="MIGC01001687">
    <property type="protein sequence ID" value="PHJ22414.1"/>
    <property type="molecule type" value="Genomic_DNA"/>
</dbReference>
<name>A0A2C6L3Y8_9APIC</name>
<evidence type="ECO:0000313" key="3">
    <source>
        <dbReference type="Proteomes" id="UP000221165"/>
    </source>
</evidence>
<dbReference type="AlphaFoldDB" id="A0A2C6L3Y8"/>
<protein>
    <submittedName>
        <fullName evidence="2">Uncharacterized protein</fullName>
    </submittedName>
</protein>
<sequence>MRSADLLFKRGESSAGDRVMHEKPSPRVVPSQRNGFFVGRTLPPLRKQPDSGGSTTQQIWQRKRSFSAVGRTTTSTSATCPLWTISLSKTRHVFLSLTPRDVTRRSVSERPSALLSSVWSTR</sequence>
<evidence type="ECO:0000256" key="1">
    <source>
        <dbReference type="SAM" id="MobiDB-lite"/>
    </source>
</evidence>
<comment type="caution">
    <text evidence="2">The sequence shown here is derived from an EMBL/GenBank/DDBJ whole genome shotgun (WGS) entry which is preliminary data.</text>
</comment>
<organism evidence="2 3">
    <name type="scientific">Cystoisospora suis</name>
    <dbReference type="NCBI Taxonomy" id="483139"/>
    <lineage>
        <taxon>Eukaryota</taxon>
        <taxon>Sar</taxon>
        <taxon>Alveolata</taxon>
        <taxon>Apicomplexa</taxon>
        <taxon>Conoidasida</taxon>
        <taxon>Coccidia</taxon>
        <taxon>Eucoccidiorida</taxon>
        <taxon>Eimeriorina</taxon>
        <taxon>Sarcocystidae</taxon>
        <taxon>Cystoisospora</taxon>
    </lineage>
</organism>
<gene>
    <name evidence="2" type="ORF">CSUI_003736</name>
</gene>
<dbReference type="GeneID" id="94427142"/>
<dbReference type="VEuPathDB" id="ToxoDB:CSUI_003736"/>
<reference evidence="2 3" key="1">
    <citation type="journal article" date="2017" name="Int. J. Parasitol.">
        <title>The genome of the protozoan parasite Cystoisospora suis and a reverse vaccinology approach to identify vaccine candidates.</title>
        <authorList>
            <person name="Palmieri N."/>
            <person name="Shrestha A."/>
            <person name="Ruttkowski B."/>
            <person name="Beck T."/>
            <person name="Vogl C."/>
            <person name="Tomley F."/>
            <person name="Blake D.P."/>
            <person name="Joachim A."/>
        </authorList>
    </citation>
    <scope>NUCLEOTIDE SEQUENCE [LARGE SCALE GENOMIC DNA]</scope>
    <source>
        <strain evidence="2 3">Wien I</strain>
    </source>
</reference>
<accession>A0A2C6L3Y8</accession>
<dbReference type="Proteomes" id="UP000221165">
    <property type="component" value="Unassembled WGS sequence"/>
</dbReference>
<dbReference type="RefSeq" id="XP_067924091.1">
    <property type="nucleotide sequence ID" value="XM_068063931.1"/>
</dbReference>
<evidence type="ECO:0000313" key="2">
    <source>
        <dbReference type="EMBL" id="PHJ22414.1"/>
    </source>
</evidence>